<feature type="transmembrane region" description="Helical" evidence="1">
    <location>
        <begin position="12"/>
        <end position="29"/>
    </location>
</feature>
<keyword evidence="1" id="KW-1133">Transmembrane helix</keyword>
<reference evidence="2 3" key="1">
    <citation type="journal article" date="2012" name="BMC Genomics">
        <title>Tools to kill: Genome of one of the most destructive plant pathogenic fungi Macrophomina phaseolina.</title>
        <authorList>
            <person name="Islam M.S."/>
            <person name="Haque M.S."/>
            <person name="Islam M.M."/>
            <person name="Emdad E.M."/>
            <person name="Halim A."/>
            <person name="Hossen Q.M.M."/>
            <person name="Hossain M.Z."/>
            <person name="Ahmed B."/>
            <person name="Rahim S."/>
            <person name="Rahman M.S."/>
            <person name="Alam M.M."/>
            <person name="Hou S."/>
            <person name="Wan X."/>
            <person name="Saito J.A."/>
            <person name="Alam M."/>
        </authorList>
    </citation>
    <scope>NUCLEOTIDE SEQUENCE [LARGE SCALE GENOMIC DNA]</scope>
    <source>
        <strain evidence="2 3">MS6</strain>
    </source>
</reference>
<keyword evidence="1" id="KW-0812">Transmembrane</keyword>
<gene>
    <name evidence="2" type="ORF">MPH_11836</name>
</gene>
<evidence type="ECO:0000313" key="3">
    <source>
        <dbReference type="Proteomes" id="UP000007129"/>
    </source>
</evidence>
<keyword evidence="1" id="KW-0472">Membrane</keyword>
<dbReference type="VEuPathDB" id="FungiDB:MPH_11836"/>
<dbReference type="HOGENOM" id="CLU_1938565_0_0_1"/>
<evidence type="ECO:0000256" key="1">
    <source>
        <dbReference type="SAM" id="Phobius"/>
    </source>
</evidence>
<name>K2R9I7_MACPH</name>
<proteinExistence type="predicted"/>
<dbReference type="Proteomes" id="UP000007129">
    <property type="component" value="Unassembled WGS sequence"/>
</dbReference>
<dbReference type="EMBL" id="AHHD01000499">
    <property type="protein sequence ID" value="EKG11093.1"/>
    <property type="molecule type" value="Genomic_DNA"/>
</dbReference>
<protein>
    <submittedName>
        <fullName evidence="2">Uncharacterized protein</fullName>
    </submittedName>
</protein>
<organism evidence="2 3">
    <name type="scientific">Macrophomina phaseolina (strain MS6)</name>
    <name type="common">Charcoal rot fungus</name>
    <dbReference type="NCBI Taxonomy" id="1126212"/>
    <lineage>
        <taxon>Eukaryota</taxon>
        <taxon>Fungi</taxon>
        <taxon>Dikarya</taxon>
        <taxon>Ascomycota</taxon>
        <taxon>Pezizomycotina</taxon>
        <taxon>Dothideomycetes</taxon>
        <taxon>Dothideomycetes incertae sedis</taxon>
        <taxon>Botryosphaeriales</taxon>
        <taxon>Botryosphaeriaceae</taxon>
        <taxon>Macrophomina</taxon>
    </lineage>
</organism>
<accession>K2R9I7</accession>
<dbReference type="InParanoid" id="K2R9I7"/>
<sequence>MMRGATTFGKECRAVIWAVMVFILMRLMVDVVVSHLTLIRANLCSHENCKGTRPSVCSCRSILANATTPGRLRQYHAMVVSRQLSEFFHRFDLIPLADTSCLQTSDPRTTKTGSLHHFHCQAHPHRSFAD</sequence>
<evidence type="ECO:0000313" key="2">
    <source>
        <dbReference type="EMBL" id="EKG11093.1"/>
    </source>
</evidence>
<dbReference type="AlphaFoldDB" id="K2R9I7"/>
<comment type="caution">
    <text evidence="2">The sequence shown here is derived from an EMBL/GenBank/DDBJ whole genome shotgun (WGS) entry which is preliminary data.</text>
</comment>